<dbReference type="AlphaFoldDB" id="A0AAN9HP49"/>
<evidence type="ECO:0000256" key="1">
    <source>
        <dbReference type="ARBA" id="ARBA00022729"/>
    </source>
</evidence>
<evidence type="ECO:0000313" key="6">
    <source>
        <dbReference type="Proteomes" id="UP001372338"/>
    </source>
</evidence>
<sequence length="159" mass="17566">MLNSGNFVVQQRYPNGSKTLLWQSIDYPTDTLLPGMRLGVDKKTGKKWSLVSYTLDQVPTSGTFSLNFREGGLLDSKKNEIARADECYRSNGDRGCLRLWDFPTCRHVGESFDIIHGSGRYADNLNAVLIQMLVLSPLIARLLAGAIVIVSASPISMIT</sequence>
<dbReference type="EMBL" id="JAYWIO010000008">
    <property type="protein sequence ID" value="KAK7243826.1"/>
    <property type="molecule type" value="Genomic_DNA"/>
</dbReference>
<keyword evidence="2" id="KW-1015">Disulfide bond</keyword>
<organism evidence="5 6">
    <name type="scientific">Crotalaria pallida</name>
    <name type="common">Smooth rattlebox</name>
    <name type="synonym">Crotalaria striata</name>
    <dbReference type="NCBI Taxonomy" id="3830"/>
    <lineage>
        <taxon>Eukaryota</taxon>
        <taxon>Viridiplantae</taxon>
        <taxon>Streptophyta</taxon>
        <taxon>Embryophyta</taxon>
        <taxon>Tracheophyta</taxon>
        <taxon>Spermatophyta</taxon>
        <taxon>Magnoliopsida</taxon>
        <taxon>eudicotyledons</taxon>
        <taxon>Gunneridae</taxon>
        <taxon>Pentapetalae</taxon>
        <taxon>rosids</taxon>
        <taxon>fabids</taxon>
        <taxon>Fabales</taxon>
        <taxon>Fabaceae</taxon>
        <taxon>Papilionoideae</taxon>
        <taxon>50 kb inversion clade</taxon>
        <taxon>genistoids sensu lato</taxon>
        <taxon>core genistoids</taxon>
        <taxon>Crotalarieae</taxon>
        <taxon>Crotalaria</taxon>
    </lineage>
</organism>
<dbReference type="InterPro" id="IPR036426">
    <property type="entry name" value="Bulb-type_lectin_dom_sf"/>
</dbReference>
<gene>
    <name evidence="5" type="ORF">RIF29_38638</name>
</gene>
<dbReference type="Pfam" id="PF01453">
    <property type="entry name" value="B_lectin"/>
    <property type="match status" value="1"/>
</dbReference>
<keyword evidence="3" id="KW-0325">Glycoprotein</keyword>
<keyword evidence="6" id="KW-1185">Reference proteome</keyword>
<evidence type="ECO:0000259" key="4">
    <source>
        <dbReference type="Pfam" id="PF01453"/>
    </source>
</evidence>
<accession>A0AAN9HP49</accession>
<comment type="caution">
    <text evidence="5">The sequence shown here is derived from an EMBL/GenBank/DDBJ whole genome shotgun (WGS) entry which is preliminary data.</text>
</comment>
<dbReference type="Proteomes" id="UP001372338">
    <property type="component" value="Unassembled WGS sequence"/>
</dbReference>
<feature type="domain" description="Bulb-type lectin" evidence="4">
    <location>
        <begin position="1"/>
        <end position="52"/>
    </location>
</feature>
<dbReference type="InterPro" id="IPR001480">
    <property type="entry name" value="Bulb-type_lectin_dom"/>
</dbReference>
<dbReference type="SUPFAM" id="SSF51110">
    <property type="entry name" value="alpha-D-mannose-specific plant lectins"/>
    <property type="match status" value="1"/>
</dbReference>
<dbReference type="PANTHER" id="PTHR32444:SF183">
    <property type="entry name" value="APPLE DOMAIN-CONTAINING PROTEIN"/>
    <property type="match status" value="1"/>
</dbReference>
<evidence type="ECO:0000313" key="5">
    <source>
        <dbReference type="EMBL" id="KAK7243826.1"/>
    </source>
</evidence>
<proteinExistence type="predicted"/>
<name>A0AAN9HP49_CROPI</name>
<keyword evidence="1" id="KW-0732">Signal</keyword>
<dbReference type="PANTHER" id="PTHR32444">
    <property type="entry name" value="BULB-TYPE LECTIN DOMAIN-CONTAINING PROTEIN"/>
    <property type="match status" value="1"/>
</dbReference>
<evidence type="ECO:0000256" key="3">
    <source>
        <dbReference type="ARBA" id="ARBA00023180"/>
    </source>
</evidence>
<reference evidence="5 6" key="1">
    <citation type="submission" date="2024-01" db="EMBL/GenBank/DDBJ databases">
        <title>The genomes of 5 underutilized Papilionoideae crops provide insights into root nodulation and disease resistanc.</title>
        <authorList>
            <person name="Yuan L."/>
        </authorList>
    </citation>
    <scope>NUCLEOTIDE SEQUENCE [LARGE SCALE GENOMIC DNA]</scope>
    <source>
        <strain evidence="5">ZHUSHIDOU_FW_LH</strain>
        <tissue evidence="5">Leaf</tissue>
    </source>
</reference>
<protein>
    <recommendedName>
        <fullName evidence="4">Bulb-type lectin domain-containing protein</fullName>
    </recommendedName>
</protein>
<evidence type="ECO:0000256" key="2">
    <source>
        <dbReference type="ARBA" id="ARBA00023157"/>
    </source>
</evidence>